<keyword evidence="2" id="KW-1185">Reference proteome</keyword>
<name>A0ABW3UQJ8_9BACL</name>
<sequence>MQYKNFDPNASQQFFQGAVHIGEIKDIPNDMIVIMGKYPGQIAHYAITKSTPNKITISIFCKSNEFIKTNIVVSAAFGVANYEGFALLDANQGVAGIGKVSYNFAYRCYEKKLYFLRSNGIQYPRPFLPHEYDPETIRGVKEHLKKRNLTIPRVGKPEDHWDDPRNSVQD</sequence>
<proteinExistence type="predicted"/>
<reference evidence="2" key="1">
    <citation type="journal article" date="2019" name="Int. J. Syst. Evol. Microbiol.">
        <title>The Global Catalogue of Microorganisms (GCM) 10K type strain sequencing project: providing services to taxonomists for standard genome sequencing and annotation.</title>
        <authorList>
            <consortium name="The Broad Institute Genomics Platform"/>
            <consortium name="The Broad Institute Genome Sequencing Center for Infectious Disease"/>
            <person name="Wu L."/>
            <person name="Ma J."/>
        </authorList>
    </citation>
    <scope>NUCLEOTIDE SEQUENCE [LARGE SCALE GENOMIC DNA]</scope>
    <source>
        <strain evidence="2">CCUG 53270</strain>
    </source>
</reference>
<dbReference type="RefSeq" id="WP_345592388.1">
    <property type="nucleotide sequence ID" value="NZ_BAABJG010000031.1"/>
</dbReference>
<evidence type="ECO:0000313" key="2">
    <source>
        <dbReference type="Proteomes" id="UP001597180"/>
    </source>
</evidence>
<comment type="caution">
    <text evidence="1">The sequence shown here is derived from an EMBL/GenBank/DDBJ whole genome shotgun (WGS) entry which is preliminary data.</text>
</comment>
<dbReference type="EMBL" id="JBHTLU010000021">
    <property type="protein sequence ID" value="MFD1222076.1"/>
    <property type="molecule type" value="Genomic_DNA"/>
</dbReference>
<organism evidence="1 2">
    <name type="scientific">Paenibacillus vulneris</name>
    <dbReference type="NCBI Taxonomy" id="1133364"/>
    <lineage>
        <taxon>Bacteria</taxon>
        <taxon>Bacillati</taxon>
        <taxon>Bacillota</taxon>
        <taxon>Bacilli</taxon>
        <taxon>Bacillales</taxon>
        <taxon>Paenibacillaceae</taxon>
        <taxon>Paenibacillus</taxon>
    </lineage>
</organism>
<dbReference type="Proteomes" id="UP001597180">
    <property type="component" value="Unassembled WGS sequence"/>
</dbReference>
<evidence type="ECO:0000313" key="1">
    <source>
        <dbReference type="EMBL" id="MFD1222076.1"/>
    </source>
</evidence>
<gene>
    <name evidence="1" type="ORF">ACFQ4B_18300</name>
</gene>
<protein>
    <submittedName>
        <fullName evidence="1">Uncharacterized protein</fullName>
    </submittedName>
</protein>
<accession>A0ABW3UQJ8</accession>